<feature type="domain" description="MABP" evidence="3">
    <location>
        <begin position="76"/>
        <end position="226"/>
    </location>
</feature>
<dbReference type="PANTHER" id="PTHR10663:SF375">
    <property type="entry name" value="LD29171P"/>
    <property type="match status" value="1"/>
</dbReference>
<dbReference type="Pfam" id="PF00169">
    <property type="entry name" value="PH"/>
    <property type="match status" value="1"/>
</dbReference>
<dbReference type="Pfam" id="PF12783">
    <property type="entry name" value="Sec7-like_HUS"/>
    <property type="match status" value="1"/>
</dbReference>
<feature type="domain" description="SEC7" evidence="2">
    <location>
        <begin position="767"/>
        <end position="942"/>
    </location>
</feature>
<dbReference type="PROSITE" id="PS51498">
    <property type="entry name" value="MABP"/>
    <property type="match status" value="1"/>
</dbReference>
<reference evidence="4 5" key="1">
    <citation type="submission" date="2016-05" db="EMBL/GenBank/DDBJ databases">
        <title>Nuclear genome of Blastocystis sp. subtype 1 NandII.</title>
        <authorList>
            <person name="Gentekaki E."/>
            <person name="Curtis B."/>
            <person name="Stairs C."/>
            <person name="Eme L."/>
            <person name="Herman E."/>
            <person name="Klimes V."/>
            <person name="Arias M.C."/>
            <person name="Elias M."/>
            <person name="Hilliou F."/>
            <person name="Klute M."/>
            <person name="Malik S.-B."/>
            <person name="Pightling A."/>
            <person name="Rachubinski R."/>
            <person name="Salas D."/>
            <person name="Schlacht A."/>
            <person name="Suga H."/>
            <person name="Archibald J."/>
            <person name="Ball S.G."/>
            <person name="Clark G."/>
            <person name="Dacks J."/>
            <person name="Van Der Giezen M."/>
            <person name="Tsaousis A."/>
            <person name="Roger A."/>
        </authorList>
    </citation>
    <scope>NUCLEOTIDE SEQUENCE [LARGE SCALE GENOMIC DNA]</scope>
    <source>
        <strain evidence="5">ATCC 50177 / NandII</strain>
    </source>
</reference>
<gene>
    <name evidence="4" type="ORF">AV274_4108</name>
</gene>
<comment type="caution">
    <text evidence="4">The sequence shown here is derived from an EMBL/GenBank/DDBJ whole genome shotgun (WGS) entry which is preliminary data.</text>
</comment>
<proteinExistence type="predicted"/>
<dbReference type="OrthoDB" id="206992at2759"/>
<dbReference type="EMBL" id="LXWW01000281">
    <property type="protein sequence ID" value="OAO14185.1"/>
    <property type="molecule type" value="Genomic_DNA"/>
</dbReference>
<dbReference type="PROSITE" id="PS50190">
    <property type="entry name" value="SEC7"/>
    <property type="match status" value="1"/>
</dbReference>
<dbReference type="STRING" id="478820.A0A196SAV8"/>
<dbReference type="InterPro" id="IPR023394">
    <property type="entry name" value="Sec7_C_sf"/>
</dbReference>
<dbReference type="InterPro" id="IPR001849">
    <property type="entry name" value="PH_domain"/>
</dbReference>
<evidence type="ECO:0000259" key="1">
    <source>
        <dbReference type="PROSITE" id="PS50003"/>
    </source>
</evidence>
<protein>
    <submittedName>
        <fullName evidence="4">Brefeldin A-inhibited guanine nucleotide-exchange protein</fullName>
    </submittedName>
</protein>
<dbReference type="Gene3D" id="2.100.10.50">
    <property type="match status" value="1"/>
</dbReference>
<dbReference type="InterPro" id="IPR035999">
    <property type="entry name" value="Sec7_dom_sf"/>
</dbReference>
<sequence>MDSQNNPSTSPSADSAFQSHLTNAINELKVKSEKKIPFLFSLCCALQCEGDVPLLRAVDSLEMKENGIVTVPDDLSQGYSDIIVVSINEPLPDGYEYLVSQDQLPNKISTVIAVKRSTASSPQFLSHIVLYSPDHNEAVPPDFTVIRNTPAGEDANLNPRAKGSAVYLCVKYSRRPLRITRLQMVPQKEKEFNQEGFRMLKTVEGHEALLGEKSGEPYYLAFDKNWLSLFQSPAFFTEVSAAAPSEVPTDSEVPAVVPEVPASEVVPEVPASEVVPEVPATTAASPTDDVMQNLEKIPSFASRRAESLHAISEQLVFNTRRVLPLLVTVHSNDAALTRNALEHLYHFLVCSPTLVTDVANDPFLEVILACICDSGLPAVDAYATELINLVLKVVGSFATIPQACMFWVTQIVCRLQCRLFVLTDRGLGTAQLGDQLSKGVKSFFSLVEERAQDVQEPAKQSAALATCMADFGSMLESAGSVRVDDVATDMIAIAEHLSDQLSHQNFALVLLAEIMLLRKQGRKECYDVLTEIVGYGGAAAGLPTHVFLLPLYRTILCPTLLLGLTVEEVLSLPVLQGALDLIYTLWKLYRQELTTELGILLKFLQSLLQSAATLAATKLEILRFFHNLFSITEYLVDAFVNYDNKESPFSPVTEIIDWCGDYVAQYKDGCNPTPEELRVALEGSELLKMIAREVTDAANSVHVAPAPAETGAGSPMEEAAEMYKSTRGCVPSHIALENNLGGSAISPYGQSVTKEALALAKEKGVNKCIAMLIASRVVERTAESIVKFIFLYLPQLDETELGDYLGSDGGTTREQQALMDQIRYRFLRGTNWKGMEFDIAIRHFLTKCGFRLPGESQKIDRLVTAFGQCYWEDNPTAFRNADVVMILSYSTIMLNSDAHNPNVPVQSKMTLEQFLRNNRDIDDGKPLDKGMMTKLYWSIVNNEIKMPNQLENKVVIELPPTQKEHIALLSCVQTHIALLKEYAVNVQLFDKRRSADTMETFFRCIWLELDIYLDVVLVKGHLQRELLPLSLDILRFCLMCCWSLELEAPEKSFLDVLRRVTSQLKDSMSQELQNEAATDVDVVDDAEKEDVDKMLHLEKLVSLLKDCYSASLDLKKVEDKLELFVGGSVPPAEGRKFLYDGLLTKKTHKGVLKEYRFFLFSDVLIYAKLNMLRKYKPHLVVPLEACGLVEVDPAIEQYALLVTTDVKNIFLVFKDAREQAQWTRWLRAAIFTRVRQQRANDIVHHPDPKEKRRVRAGSIFTELPGKEKAEPAVMQVAVESDLPENLRAALDTAKELFTSVDGKAIDRMSTLHALYMQIRFGDFDRAAEETKSALPRDVAVMWGTLRGISRESLYFRFAAELASQNV</sequence>
<dbReference type="SUPFAM" id="SSF48425">
    <property type="entry name" value="Sec7 domain"/>
    <property type="match status" value="1"/>
</dbReference>
<dbReference type="Proteomes" id="UP000078348">
    <property type="component" value="Unassembled WGS sequence"/>
</dbReference>
<evidence type="ECO:0000313" key="4">
    <source>
        <dbReference type="EMBL" id="OAO14185.1"/>
    </source>
</evidence>
<keyword evidence="5" id="KW-1185">Reference proteome</keyword>
<evidence type="ECO:0000259" key="2">
    <source>
        <dbReference type="PROSITE" id="PS50190"/>
    </source>
</evidence>
<dbReference type="CDD" id="cd00171">
    <property type="entry name" value="Sec7"/>
    <property type="match status" value="1"/>
</dbReference>
<dbReference type="PROSITE" id="PS50003">
    <property type="entry name" value="PH_DOMAIN"/>
    <property type="match status" value="1"/>
</dbReference>
<feature type="domain" description="PH" evidence="1">
    <location>
        <begin position="1136"/>
        <end position="1231"/>
    </location>
</feature>
<dbReference type="PANTHER" id="PTHR10663">
    <property type="entry name" value="GUANYL-NUCLEOTIDE EXCHANGE FACTOR"/>
    <property type="match status" value="1"/>
</dbReference>
<dbReference type="InterPro" id="IPR011993">
    <property type="entry name" value="PH-like_dom_sf"/>
</dbReference>
<dbReference type="InterPro" id="IPR000904">
    <property type="entry name" value="Sec7_dom"/>
</dbReference>
<dbReference type="SMART" id="SM00233">
    <property type="entry name" value="PH"/>
    <property type="match status" value="1"/>
</dbReference>
<dbReference type="GO" id="GO:0032012">
    <property type="term" value="P:regulation of ARF protein signal transduction"/>
    <property type="evidence" value="ECO:0007669"/>
    <property type="project" value="InterPro"/>
</dbReference>
<accession>A0A196SAV8</accession>
<dbReference type="GO" id="GO:0005085">
    <property type="term" value="F:guanyl-nucleotide exchange factor activity"/>
    <property type="evidence" value="ECO:0007669"/>
    <property type="project" value="InterPro"/>
</dbReference>
<dbReference type="Gene3D" id="2.30.29.30">
    <property type="entry name" value="Pleckstrin-homology domain (PH domain)/Phosphotyrosine-binding domain (PTB)"/>
    <property type="match status" value="1"/>
</dbReference>
<dbReference type="Gene3D" id="1.10.1000.11">
    <property type="entry name" value="Arf Nucleotide-binding Site Opener,domain 2"/>
    <property type="match status" value="1"/>
</dbReference>
<dbReference type="InterPro" id="IPR032691">
    <property type="entry name" value="Mon2/Sec7/BIG1-like_HUS"/>
</dbReference>
<dbReference type="Gene3D" id="1.10.220.20">
    <property type="match status" value="1"/>
</dbReference>
<evidence type="ECO:0000313" key="5">
    <source>
        <dbReference type="Proteomes" id="UP000078348"/>
    </source>
</evidence>
<dbReference type="SUPFAM" id="SSF50729">
    <property type="entry name" value="PH domain-like"/>
    <property type="match status" value="1"/>
</dbReference>
<dbReference type="GO" id="GO:0005737">
    <property type="term" value="C:cytoplasm"/>
    <property type="evidence" value="ECO:0007669"/>
    <property type="project" value="UniProtKB-ARBA"/>
</dbReference>
<organism evidence="4 5">
    <name type="scientific">Blastocystis sp. subtype 1 (strain ATCC 50177 / NandII)</name>
    <dbReference type="NCBI Taxonomy" id="478820"/>
    <lineage>
        <taxon>Eukaryota</taxon>
        <taxon>Sar</taxon>
        <taxon>Stramenopiles</taxon>
        <taxon>Bigyra</taxon>
        <taxon>Opalozoa</taxon>
        <taxon>Opalinata</taxon>
        <taxon>Blastocystidae</taxon>
        <taxon>Blastocystis</taxon>
    </lineage>
</organism>
<name>A0A196SAV8_BLAHN</name>
<dbReference type="SMART" id="SM00222">
    <property type="entry name" value="Sec7"/>
    <property type="match status" value="1"/>
</dbReference>
<dbReference type="Pfam" id="PF01369">
    <property type="entry name" value="Sec7"/>
    <property type="match status" value="1"/>
</dbReference>
<evidence type="ECO:0000259" key="3">
    <source>
        <dbReference type="PROSITE" id="PS51498"/>
    </source>
</evidence>
<dbReference type="InterPro" id="IPR023341">
    <property type="entry name" value="MABP"/>
</dbReference>